<dbReference type="CDD" id="cd00082">
    <property type="entry name" value="HisKA"/>
    <property type="match status" value="1"/>
</dbReference>
<evidence type="ECO:0000256" key="2">
    <source>
        <dbReference type="ARBA" id="ARBA00004651"/>
    </source>
</evidence>
<dbReference type="GO" id="GO:0000155">
    <property type="term" value="F:phosphorelay sensor kinase activity"/>
    <property type="evidence" value="ECO:0007669"/>
    <property type="project" value="InterPro"/>
</dbReference>
<feature type="domain" description="HAMP" evidence="17">
    <location>
        <begin position="139"/>
        <end position="185"/>
    </location>
</feature>
<reference evidence="18 19" key="1">
    <citation type="submission" date="2020-08" db="EMBL/GenBank/DDBJ databases">
        <title>Genome public.</title>
        <authorList>
            <person name="Liu C."/>
            <person name="Sun Q."/>
        </authorList>
    </citation>
    <scope>NUCLEOTIDE SEQUENCE [LARGE SCALE GENOMIC DNA]</scope>
    <source>
        <strain evidence="18 19">NSJ-26</strain>
    </source>
</reference>
<evidence type="ECO:0000256" key="1">
    <source>
        <dbReference type="ARBA" id="ARBA00000085"/>
    </source>
</evidence>
<evidence type="ECO:0000256" key="6">
    <source>
        <dbReference type="ARBA" id="ARBA00022679"/>
    </source>
</evidence>
<dbReference type="InterPro" id="IPR003661">
    <property type="entry name" value="HisK_dim/P_dom"/>
</dbReference>
<dbReference type="PROSITE" id="PS50885">
    <property type="entry name" value="HAMP"/>
    <property type="match status" value="1"/>
</dbReference>
<evidence type="ECO:0000313" key="18">
    <source>
        <dbReference type="EMBL" id="MBC8591033.1"/>
    </source>
</evidence>
<evidence type="ECO:0000256" key="3">
    <source>
        <dbReference type="ARBA" id="ARBA00012438"/>
    </source>
</evidence>
<dbReference type="InterPro" id="IPR036890">
    <property type="entry name" value="HATPase_C_sf"/>
</dbReference>
<evidence type="ECO:0000256" key="13">
    <source>
        <dbReference type="ARBA" id="ARBA00023136"/>
    </source>
</evidence>
<keyword evidence="8" id="KW-0547">Nucleotide-binding</keyword>
<evidence type="ECO:0000256" key="10">
    <source>
        <dbReference type="ARBA" id="ARBA00022840"/>
    </source>
</evidence>
<keyword evidence="19" id="KW-1185">Reference proteome</keyword>
<evidence type="ECO:0000256" key="9">
    <source>
        <dbReference type="ARBA" id="ARBA00022777"/>
    </source>
</evidence>
<organism evidence="18 19">
    <name type="scientific">Wansuia hejianensis</name>
    <dbReference type="NCBI Taxonomy" id="2763667"/>
    <lineage>
        <taxon>Bacteria</taxon>
        <taxon>Bacillati</taxon>
        <taxon>Bacillota</taxon>
        <taxon>Clostridia</taxon>
        <taxon>Lachnospirales</taxon>
        <taxon>Lachnospiraceae</taxon>
        <taxon>Wansuia</taxon>
    </lineage>
</organism>
<dbReference type="SMART" id="SM00304">
    <property type="entry name" value="HAMP"/>
    <property type="match status" value="1"/>
</dbReference>
<dbReference type="PROSITE" id="PS50109">
    <property type="entry name" value="HIS_KIN"/>
    <property type="match status" value="1"/>
</dbReference>
<dbReference type="Gene3D" id="1.10.287.130">
    <property type="match status" value="1"/>
</dbReference>
<dbReference type="SMART" id="SM00387">
    <property type="entry name" value="HATPase_c"/>
    <property type="match status" value="1"/>
</dbReference>
<dbReference type="Gene3D" id="6.10.340.10">
    <property type="match status" value="1"/>
</dbReference>
<name>A0A926EW95_9FIRM</name>
<keyword evidence="5" id="KW-0597">Phosphoprotein</keyword>
<keyword evidence="9 18" id="KW-0418">Kinase</keyword>
<dbReference type="InterPro" id="IPR036097">
    <property type="entry name" value="HisK_dim/P_sf"/>
</dbReference>
<evidence type="ECO:0000256" key="7">
    <source>
        <dbReference type="ARBA" id="ARBA00022692"/>
    </source>
</evidence>
<comment type="catalytic activity">
    <reaction evidence="1">
        <text>ATP + protein L-histidine = ADP + protein N-phospho-L-histidine.</text>
        <dbReference type="EC" id="2.7.13.3"/>
    </reaction>
</comment>
<feature type="transmembrane region" description="Helical" evidence="15">
    <location>
        <begin position="109"/>
        <end position="128"/>
    </location>
</feature>
<keyword evidence="13 15" id="KW-0472">Membrane</keyword>
<dbReference type="InterPro" id="IPR003594">
    <property type="entry name" value="HATPase_dom"/>
</dbReference>
<comment type="caution">
    <text evidence="18">The sequence shown here is derived from an EMBL/GenBank/DDBJ whole genome shotgun (WGS) entry which is preliminary data.</text>
</comment>
<keyword evidence="14" id="KW-0175">Coiled coil</keyword>
<dbReference type="PRINTS" id="PR00344">
    <property type="entry name" value="BCTRLSENSOR"/>
</dbReference>
<keyword evidence="12" id="KW-0902">Two-component regulatory system</keyword>
<keyword evidence="7 15" id="KW-0812">Transmembrane</keyword>
<dbReference type="GO" id="GO:0005524">
    <property type="term" value="F:ATP binding"/>
    <property type="evidence" value="ECO:0007669"/>
    <property type="project" value="UniProtKB-KW"/>
</dbReference>
<evidence type="ECO:0000256" key="15">
    <source>
        <dbReference type="SAM" id="Phobius"/>
    </source>
</evidence>
<sequence length="413" mass="47400">MNDLLRNEEFRSVIIKLVVLQLIFILISFIMMNLFMDTINNKILERDMALVGNIIKDHPELKEEFIPYITKEVPRDNRRIGQLVLKDYGYTFNMKKYQQPLLKNISPNIQIFMSLLVTLFLVPLIWLISKEYKKVYKKVNKISNAAEKVVEGDFSIYLPEEGEGDFYILNHQFNQMANRLKNSLDILNREKIFLKDTISDISHQLKTPLSSLIMLNDLLIEDEHMDLNTRKKFLKNTSNQLERMEWLIINLLKVARIEAGAIEFKKEKVFLKNVVDLGLNILGPKIEGQELNISGNLDSFFYGDRDWTVEAVINIVKNAIEHGHGQIDIILSDTPLFSSIAIRDNGDGIDKKHIPHIFKRFYRASGETNPESVGIGLNLAKVIVESQGGTISVISKKGVGTEFTITFLKTICI</sequence>
<dbReference type="CDD" id="cd06225">
    <property type="entry name" value="HAMP"/>
    <property type="match status" value="1"/>
</dbReference>
<comment type="subcellular location">
    <subcellularLocation>
        <location evidence="2">Cell membrane</location>
        <topology evidence="2">Multi-pass membrane protein</topology>
    </subcellularLocation>
</comment>
<keyword evidence="10" id="KW-0067">ATP-binding</keyword>
<evidence type="ECO:0000256" key="5">
    <source>
        <dbReference type="ARBA" id="ARBA00022553"/>
    </source>
</evidence>
<dbReference type="SUPFAM" id="SSF158472">
    <property type="entry name" value="HAMP domain-like"/>
    <property type="match status" value="1"/>
</dbReference>
<evidence type="ECO:0000259" key="17">
    <source>
        <dbReference type="PROSITE" id="PS50885"/>
    </source>
</evidence>
<dbReference type="Pfam" id="PF02518">
    <property type="entry name" value="HATPase_c"/>
    <property type="match status" value="1"/>
</dbReference>
<keyword evidence="11 15" id="KW-1133">Transmembrane helix</keyword>
<dbReference type="InterPro" id="IPR005467">
    <property type="entry name" value="His_kinase_dom"/>
</dbReference>
<dbReference type="CDD" id="cd00075">
    <property type="entry name" value="HATPase"/>
    <property type="match status" value="1"/>
</dbReference>
<protein>
    <recommendedName>
        <fullName evidence="3">histidine kinase</fullName>
        <ecNumber evidence="3">2.7.13.3</ecNumber>
    </recommendedName>
</protein>
<feature type="transmembrane region" description="Helical" evidence="15">
    <location>
        <begin position="12"/>
        <end position="36"/>
    </location>
</feature>
<dbReference type="SMART" id="SM00388">
    <property type="entry name" value="HisKA"/>
    <property type="match status" value="1"/>
</dbReference>
<proteinExistence type="predicted"/>
<dbReference type="SUPFAM" id="SSF55874">
    <property type="entry name" value="ATPase domain of HSP90 chaperone/DNA topoisomerase II/histidine kinase"/>
    <property type="match status" value="1"/>
</dbReference>
<evidence type="ECO:0000259" key="16">
    <source>
        <dbReference type="PROSITE" id="PS50109"/>
    </source>
</evidence>
<dbReference type="PANTHER" id="PTHR45528">
    <property type="entry name" value="SENSOR HISTIDINE KINASE CPXA"/>
    <property type="match status" value="1"/>
</dbReference>
<gene>
    <name evidence="18" type="ORF">H8689_07885</name>
</gene>
<dbReference type="SUPFAM" id="SSF47384">
    <property type="entry name" value="Homodimeric domain of signal transducing histidine kinase"/>
    <property type="match status" value="1"/>
</dbReference>
<dbReference type="Gene3D" id="3.30.565.10">
    <property type="entry name" value="Histidine kinase-like ATPase, C-terminal domain"/>
    <property type="match status" value="1"/>
</dbReference>
<dbReference type="EMBL" id="JACRTK010000003">
    <property type="protein sequence ID" value="MBC8591033.1"/>
    <property type="molecule type" value="Genomic_DNA"/>
</dbReference>
<dbReference type="AlphaFoldDB" id="A0A926EW95"/>
<dbReference type="Proteomes" id="UP000601522">
    <property type="component" value="Unassembled WGS sequence"/>
</dbReference>
<keyword evidence="4" id="KW-1003">Cell membrane</keyword>
<dbReference type="InterPro" id="IPR050398">
    <property type="entry name" value="HssS/ArlS-like"/>
</dbReference>
<evidence type="ECO:0000256" key="8">
    <source>
        <dbReference type="ARBA" id="ARBA00022741"/>
    </source>
</evidence>
<evidence type="ECO:0000256" key="14">
    <source>
        <dbReference type="SAM" id="Coils"/>
    </source>
</evidence>
<dbReference type="InterPro" id="IPR004358">
    <property type="entry name" value="Sig_transdc_His_kin-like_C"/>
</dbReference>
<dbReference type="PANTHER" id="PTHR45528:SF1">
    <property type="entry name" value="SENSOR HISTIDINE KINASE CPXA"/>
    <property type="match status" value="1"/>
</dbReference>
<feature type="coiled-coil region" evidence="14">
    <location>
        <begin position="170"/>
        <end position="197"/>
    </location>
</feature>
<evidence type="ECO:0000256" key="11">
    <source>
        <dbReference type="ARBA" id="ARBA00022989"/>
    </source>
</evidence>
<evidence type="ECO:0000256" key="4">
    <source>
        <dbReference type="ARBA" id="ARBA00022475"/>
    </source>
</evidence>
<keyword evidence="6" id="KW-0808">Transferase</keyword>
<accession>A0A926EW95</accession>
<dbReference type="EC" id="2.7.13.3" evidence="3"/>
<dbReference type="GO" id="GO:0005886">
    <property type="term" value="C:plasma membrane"/>
    <property type="evidence" value="ECO:0007669"/>
    <property type="project" value="UniProtKB-SubCell"/>
</dbReference>
<dbReference type="InterPro" id="IPR003660">
    <property type="entry name" value="HAMP_dom"/>
</dbReference>
<dbReference type="Pfam" id="PF00512">
    <property type="entry name" value="HisKA"/>
    <property type="match status" value="1"/>
</dbReference>
<evidence type="ECO:0000313" key="19">
    <source>
        <dbReference type="Proteomes" id="UP000601522"/>
    </source>
</evidence>
<evidence type="ECO:0000256" key="12">
    <source>
        <dbReference type="ARBA" id="ARBA00023012"/>
    </source>
</evidence>
<feature type="domain" description="Histidine kinase" evidence="16">
    <location>
        <begin position="200"/>
        <end position="411"/>
    </location>
</feature>